<organism evidence="1 2">
    <name type="scientific">Enterobacteria phage vB_EcoS_IME18</name>
    <dbReference type="NCBI Taxonomy" id="2163886"/>
    <lineage>
        <taxon>Viruses</taxon>
        <taxon>Duplodnaviria</taxon>
        <taxon>Heunggongvirae</taxon>
        <taxon>Uroviricota</taxon>
        <taxon>Caudoviricetes</taxon>
        <taxon>Drexlerviridae</taxon>
        <taxon>Tunavirinae</taxon>
        <taxon>Tunavirus</taxon>
        <taxon>Tunavirus IME18</taxon>
    </lineage>
</organism>
<dbReference type="EMBL" id="MH051911">
    <property type="protein sequence ID" value="AWD90879.1"/>
    <property type="molecule type" value="Genomic_DNA"/>
</dbReference>
<dbReference type="GeneID" id="54991286"/>
<evidence type="ECO:0000313" key="2">
    <source>
        <dbReference type="Proteomes" id="UP000246658"/>
    </source>
</evidence>
<sequence length="87" mass="10235">MSIVKNRNAIEATRHNKQHAIFIARYCSSINGGLQYRRYAVIEPSPYIYKEYREENGKWIEIEGVTSFLIWNGEFQGYDDISTLIEE</sequence>
<proteinExistence type="predicted"/>
<protein>
    <submittedName>
        <fullName evidence="1">Uncharacterized protein</fullName>
    </submittedName>
</protein>
<dbReference type="KEGG" id="vg:54991286"/>
<dbReference type="Proteomes" id="UP000246658">
    <property type="component" value="Segment"/>
</dbReference>
<dbReference type="RefSeq" id="YP_009800782.1">
    <property type="nucleotide sequence ID" value="NC_047959.1"/>
</dbReference>
<name>A0A2S1GNB9_9CAUD</name>
<keyword evidence="2" id="KW-1185">Reference proteome</keyword>
<reference evidence="1 2" key="1">
    <citation type="submission" date="2018-03" db="EMBL/GenBank/DDBJ databases">
        <title>Complete genome sequence analysis of Enterobacteria phage IME18.</title>
        <authorList>
            <person name="Li P."/>
            <person name="Wang J."/>
            <person name="Tong Y."/>
        </authorList>
    </citation>
    <scope>NUCLEOTIDE SEQUENCE [LARGE SCALE GENOMIC DNA]</scope>
</reference>
<evidence type="ECO:0000313" key="1">
    <source>
        <dbReference type="EMBL" id="AWD90879.1"/>
    </source>
</evidence>
<accession>A0A2S1GNB9</accession>